<sequence length="417" mass="45494">MTADTGNRHTREADRRIALAREWDGLVERVRQLDEFRDFLRPPSPGSLLSAARHGPVVVVNVSRWRCDALVVRPDGVRVVELPGLTADEVSRRTFHYLRVLQAEGQFDPTLPFTAALEARARALRERDDVLRSTMEWLWDSVAGPVLTALRLSPVAPGQVPPRLWWCPTGLLTLLPLHGAGYHAAADGRAVLDHVVSSYTPTLRALGEALRPSPSETAPGPDRLLFVGVPDVPDQLQLVEDVAREHHFLNERFPGGLTVVEGRNATMGSVQQAMAEHRWVHLSCHGYQDITDPSMAGLELSDGTLTVLRLSANRYAGDFAFLSACRTATGGLHVPDEAITLAAALSYTGYRHVVATLWAVDPAVAAEVTAAVYPALISPPGVFDPESAAIALHKAVRDLRDSGRPLDHWLPFTHTGP</sequence>
<organism evidence="2 3">
    <name type="scientific">Acrocarpospora pleiomorpha</name>
    <dbReference type="NCBI Taxonomy" id="90975"/>
    <lineage>
        <taxon>Bacteria</taxon>
        <taxon>Bacillati</taxon>
        <taxon>Actinomycetota</taxon>
        <taxon>Actinomycetes</taxon>
        <taxon>Streptosporangiales</taxon>
        <taxon>Streptosporangiaceae</taxon>
        <taxon>Acrocarpospora</taxon>
    </lineage>
</organism>
<proteinExistence type="predicted"/>
<evidence type="ECO:0000259" key="1">
    <source>
        <dbReference type="Pfam" id="PF12770"/>
    </source>
</evidence>
<dbReference type="AlphaFoldDB" id="A0A5M3XIR0"/>
<name>A0A5M3XIR0_9ACTN</name>
<reference evidence="2 3" key="1">
    <citation type="submission" date="2019-10" db="EMBL/GenBank/DDBJ databases">
        <title>Whole genome shotgun sequence of Acrocarpospora pleiomorpha NBRC 16267.</title>
        <authorList>
            <person name="Ichikawa N."/>
            <person name="Kimura A."/>
            <person name="Kitahashi Y."/>
            <person name="Komaki H."/>
            <person name="Oguchi A."/>
        </authorList>
    </citation>
    <scope>NUCLEOTIDE SEQUENCE [LARGE SCALE GENOMIC DNA]</scope>
    <source>
        <strain evidence="2 3">NBRC 16267</strain>
    </source>
</reference>
<dbReference type="EMBL" id="BLAF01000019">
    <property type="protein sequence ID" value="GES20830.1"/>
    <property type="molecule type" value="Genomic_DNA"/>
</dbReference>
<evidence type="ECO:0000313" key="2">
    <source>
        <dbReference type="EMBL" id="GES20830.1"/>
    </source>
</evidence>
<keyword evidence="3" id="KW-1185">Reference proteome</keyword>
<feature type="domain" description="CHAT" evidence="1">
    <location>
        <begin position="134"/>
        <end position="416"/>
    </location>
</feature>
<dbReference type="InterPro" id="IPR024983">
    <property type="entry name" value="CHAT_dom"/>
</dbReference>
<dbReference type="RefSeq" id="WP_170321546.1">
    <property type="nucleotide sequence ID" value="NZ_BAAAHM010000032.1"/>
</dbReference>
<comment type="caution">
    <text evidence="2">The sequence shown here is derived from an EMBL/GenBank/DDBJ whole genome shotgun (WGS) entry which is preliminary data.</text>
</comment>
<gene>
    <name evidence="2" type="ORF">Aple_037260</name>
</gene>
<dbReference type="Proteomes" id="UP000377595">
    <property type="component" value="Unassembled WGS sequence"/>
</dbReference>
<dbReference type="Pfam" id="PF12770">
    <property type="entry name" value="CHAT"/>
    <property type="match status" value="1"/>
</dbReference>
<protein>
    <recommendedName>
        <fullName evidence="1">CHAT domain-containing protein</fullName>
    </recommendedName>
</protein>
<evidence type="ECO:0000313" key="3">
    <source>
        <dbReference type="Proteomes" id="UP000377595"/>
    </source>
</evidence>
<accession>A0A5M3XIR0</accession>